<evidence type="ECO:0000313" key="1">
    <source>
        <dbReference type="EMBL" id="NYS70220.1"/>
    </source>
</evidence>
<dbReference type="EMBL" id="JACBXV010000236">
    <property type="protein sequence ID" value="NYS70220.1"/>
    <property type="molecule type" value="Genomic_DNA"/>
</dbReference>
<keyword evidence="1" id="KW-0808">Transferase</keyword>
<dbReference type="AlphaFoldDB" id="A0A853EP26"/>
<keyword evidence="1" id="KW-0418">Kinase</keyword>
<organism evidence="1 2">
    <name type="scientific">Actinomyces bowdenii</name>
    <dbReference type="NCBI Taxonomy" id="131109"/>
    <lineage>
        <taxon>Bacteria</taxon>
        <taxon>Bacillati</taxon>
        <taxon>Actinomycetota</taxon>
        <taxon>Actinomycetes</taxon>
        <taxon>Actinomycetales</taxon>
        <taxon>Actinomycetaceae</taxon>
        <taxon>Actinomyces</taxon>
    </lineage>
</organism>
<gene>
    <name evidence="1" type="ORF">HZZ05_12020</name>
</gene>
<evidence type="ECO:0000313" key="2">
    <source>
        <dbReference type="Proteomes" id="UP000572528"/>
    </source>
</evidence>
<accession>A0A853EP26</accession>
<dbReference type="Proteomes" id="UP000572528">
    <property type="component" value="Unassembled WGS sequence"/>
</dbReference>
<dbReference type="GO" id="GO:0016301">
    <property type="term" value="F:kinase activity"/>
    <property type="evidence" value="ECO:0007669"/>
    <property type="project" value="UniProtKB-KW"/>
</dbReference>
<reference evidence="1 2" key="1">
    <citation type="submission" date="2020-07" db="EMBL/GenBank/DDBJ databases">
        <title>MOT database genomes.</title>
        <authorList>
            <person name="Joseph S."/>
            <person name="Aduse-Opoku J."/>
            <person name="Hashim A."/>
            <person name="Wade W."/>
            <person name="Curtis M."/>
        </authorList>
    </citation>
    <scope>NUCLEOTIDE SEQUENCE [LARGE SCALE GENOMIC DNA]</scope>
    <source>
        <strain evidence="1 2">WMus004</strain>
    </source>
</reference>
<comment type="caution">
    <text evidence="1">The sequence shown here is derived from an EMBL/GenBank/DDBJ whole genome shotgun (WGS) entry which is preliminary data.</text>
</comment>
<protein>
    <submittedName>
        <fullName evidence="1">Thymidine kinase</fullName>
    </submittedName>
</protein>
<feature type="non-terminal residue" evidence="1">
    <location>
        <position position="1"/>
    </location>
</feature>
<proteinExistence type="predicted"/>
<sequence length="35" mass="3599">YVFDGDQVAIDAGEITYESLCGKCYLAAGGVLAGE</sequence>
<name>A0A853EP26_9ACTO</name>